<dbReference type="GO" id="GO:0048010">
    <property type="term" value="P:vascular endothelial growth factor receptor signaling pathway"/>
    <property type="evidence" value="ECO:0007669"/>
    <property type="project" value="TreeGrafter"/>
</dbReference>
<keyword evidence="12" id="KW-1185">Reference proteome</keyword>
<feature type="region of interest" description="Disordered" evidence="8">
    <location>
        <begin position="129"/>
        <end position="148"/>
    </location>
</feature>
<keyword evidence="5" id="KW-1015">Disulfide bond</keyword>
<evidence type="ECO:0000259" key="10">
    <source>
        <dbReference type="PROSITE" id="PS50278"/>
    </source>
</evidence>
<dbReference type="SUPFAM" id="SSF57501">
    <property type="entry name" value="Cystine-knot cytokines"/>
    <property type="match status" value="1"/>
</dbReference>
<evidence type="ECO:0000256" key="6">
    <source>
        <dbReference type="ARBA" id="ARBA00023246"/>
    </source>
</evidence>
<evidence type="ECO:0000256" key="1">
    <source>
        <dbReference type="ARBA" id="ARBA00004613"/>
    </source>
</evidence>
<comment type="similarity">
    <text evidence="2 7">Belongs to the PDGF/VEGF growth factor family.</text>
</comment>
<dbReference type="GO" id="GO:0001666">
    <property type="term" value="P:response to hypoxia"/>
    <property type="evidence" value="ECO:0007669"/>
    <property type="project" value="TreeGrafter"/>
</dbReference>
<keyword evidence="6" id="KW-0497">Mitogen</keyword>
<dbReference type="GO" id="GO:0005615">
    <property type="term" value="C:extracellular space"/>
    <property type="evidence" value="ECO:0007669"/>
    <property type="project" value="TreeGrafter"/>
</dbReference>
<dbReference type="InterPro" id="IPR029034">
    <property type="entry name" value="Cystine-knot_cytokine"/>
</dbReference>
<dbReference type="GO" id="GO:0042056">
    <property type="term" value="F:chemoattractant activity"/>
    <property type="evidence" value="ECO:0007669"/>
    <property type="project" value="TreeGrafter"/>
</dbReference>
<dbReference type="CDD" id="cd00135">
    <property type="entry name" value="PDGF"/>
    <property type="match status" value="1"/>
</dbReference>
<dbReference type="GO" id="GO:0038084">
    <property type="term" value="P:vascular endothelial growth factor signaling pathway"/>
    <property type="evidence" value="ECO:0007669"/>
    <property type="project" value="TreeGrafter"/>
</dbReference>
<evidence type="ECO:0000256" key="5">
    <source>
        <dbReference type="ARBA" id="ARBA00023157"/>
    </source>
</evidence>
<name>A0A8C6W1K7_NANGA</name>
<dbReference type="GO" id="GO:0008083">
    <property type="term" value="F:growth factor activity"/>
    <property type="evidence" value="ECO:0007669"/>
    <property type="project" value="UniProtKB-KW"/>
</dbReference>
<evidence type="ECO:0000256" key="4">
    <source>
        <dbReference type="ARBA" id="ARBA00023030"/>
    </source>
</evidence>
<proteinExistence type="inferred from homology"/>
<feature type="domain" description="Platelet-derived growth factor (PDGF) family profile" evidence="10">
    <location>
        <begin position="34"/>
        <end position="131"/>
    </location>
</feature>
<dbReference type="PROSITE" id="PS50278">
    <property type="entry name" value="PDGF_2"/>
    <property type="match status" value="1"/>
</dbReference>
<comment type="subcellular location">
    <subcellularLocation>
        <location evidence="1">Secreted</location>
    </subcellularLocation>
</comment>
<keyword evidence="9" id="KW-0732">Signal</keyword>
<dbReference type="InterPro" id="IPR050507">
    <property type="entry name" value="PDGF/VEGF_growth_factor"/>
</dbReference>
<dbReference type="GO" id="GO:0002040">
    <property type="term" value="P:sprouting angiogenesis"/>
    <property type="evidence" value="ECO:0007669"/>
    <property type="project" value="TreeGrafter"/>
</dbReference>
<dbReference type="GO" id="GO:0005172">
    <property type="term" value="F:vascular endothelial growth factor receptor binding"/>
    <property type="evidence" value="ECO:0007669"/>
    <property type="project" value="TreeGrafter"/>
</dbReference>
<evidence type="ECO:0000256" key="8">
    <source>
        <dbReference type="SAM" id="MobiDB-lite"/>
    </source>
</evidence>
<dbReference type="GeneTree" id="ENSGT00940000160164"/>
<dbReference type="GO" id="GO:0051781">
    <property type="term" value="P:positive regulation of cell division"/>
    <property type="evidence" value="ECO:0007669"/>
    <property type="project" value="UniProtKB-KW"/>
</dbReference>
<keyword evidence="4 7" id="KW-0339">Growth factor</keyword>
<protein>
    <submittedName>
        <fullName evidence="11">Placental growth factor</fullName>
    </submittedName>
</protein>
<evidence type="ECO:0000256" key="2">
    <source>
        <dbReference type="ARBA" id="ARBA00006686"/>
    </source>
</evidence>
<dbReference type="InterPro" id="IPR000072">
    <property type="entry name" value="PDGF/VEGF_dom"/>
</dbReference>
<accession>A0A8C6W1K7</accession>
<dbReference type="GO" id="GO:0016020">
    <property type="term" value="C:membrane"/>
    <property type="evidence" value="ECO:0007669"/>
    <property type="project" value="InterPro"/>
</dbReference>
<feature type="signal peptide" evidence="9">
    <location>
        <begin position="1"/>
        <end position="18"/>
    </location>
</feature>
<evidence type="ECO:0000256" key="7">
    <source>
        <dbReference type="RuleBase" id="RU003818"/>
    </source>
</evidence>
<sequence>MLTMKLFTCFLQVLAGLALPQGDLSAGNSTTEAKVVPFNEVWGRSYCRPMEKMIDIVDEYPSEVGHIFSPSCVSLLRCTGCCGDESLHCVPLKTANITMQVVKIPNIVAQHSYVELTFSQHELCECRKPAGGRGRKRSRKPRRMKPHL</sequence>
<dbReference type="PROSITE" id="PS00249">
    <property type="entry name" value="PDGF_1"/>
    <property type="match status" value="1"/>
</dbReference>
<evidence type="ECO:0000313" key="12">
    <source>
        <dbReference type="Proteomes" id="UP000694381"/>
    </source>
</evidence>
<evidence type="ECO:0000256" key="9">
    <source>
        <dbReference type="SAM" id="SignalP"/>
    </source>
</evidence>
<dbReference type="PANTHER" id="PTHR12025:SF9">
    <property type="entry name" value="PLACENTA GROWTH FACTOR"/>
    <property type="match status" value="1"/>
</dbReference>
<reference evidence="11" key="2">
    <citation type="submission" date="2025-09" db="UniProtKB">
        <authorList>
            <consortium name="Ensembl"/>
        </authorList>
    </citation>
    <scope>IDENTIFICATION</scope>
</reference>
<dbReference type="GO" id="GO:0060754">
    <property type="term" value="P:positive regulation of mast cell chemotaxis"/>
    <property type="evidence" value="ECO:0007669"/>
    <property type="project" value="TreeGrafter"/>
</dbReference>
<dbReference type="PANTHER" id="PTHR12025">
    <property type="entry name" value="VASCULAR ENDOTHELIAL GROWTH FACTOR"/>
    <property type="match status" value="1"/>
</dbReference>
<dbReference type="Ensembl" id="ENSNGAT00000000717.1">
    <property type="protein sequence ID" value="ENSNGAP00000000704.1"/>
    <property type="gene ID" value="ENSNGAG00000000539.1"/>
</dbReference>
<dbReference type="OMA" id="HKSCECR"/>
<evidence type="ECO:0000313" key="11">
    <source>
        <dbReference type="Ensembl" id="ENSNGAP00000000704.1"/>
    </source>
</evidence>
<organism evidence="11 12">
    <name type="scientific">Nannospalax galili</name>
    <name type="common">Northern Israeli blind subterranean mole rat</name>
    <name type="synonym">Spalax galili</name>
    <dbReference type="NCBI Taxonomy" id="1026970"/>
    <lineage>
        <taxon>Eukaryota</taxon>
        <taxon>Metazoa</taxon>
        <taxon>Chordata</taxon>
        <taxon>Craniata</taxon>
        <taxon>Vertebrata</taxon>
        <taxon>Euteleostomi</taxon>
        <taxon>Mammalia</taxon>
        <taxon>Eutheria</taxon>
        <taxon>Euarchontoglires</taxon>
        <taxon>Glires</taxon>
        <taxon>Rodentia</taxon>
        <taxon>Myomorpha</taxon>
        <taxon>Muroidea</taxon>
        <taxon>Spalacidae</taxon>
        <taxon>Spalacinae</taxon>
        <taxon>Nannospalax</taxon>
    </lineage>
</organism>
<evidence type="ECO:0000256" key="3">
    <source>
        <dbReference type="ARBA" id="ARBA00022525"/>
    </source>
</evidence>
<gene>
    <name evidence="11" type="primary">Pgf</name>
</gene>
<feature type="chain" id="PRO_5034164915" evidence="9">
    <location>
        <begin position="19"/>
        <end position="148"/>
    </location>
</feature>
<dbReference type="Gene3D" id="2.10.90.10">
    <property type="entry name" value="Cystine-knot cytokines"/>
    <property type="match status" value="1"/>
</dbReference>
<dbReference type="Proteomes" id="UP000694381">
    <property type="component" value="Unassembled WGS sequence"/>
</dbReference>
<dbReference type="AlphaFoldDB" id="A0A8C6W1K7"/>
<dbReference type="SMART" id="SM00141">
    <property type="entry name" value="PDGF"/>
    <property type="match status" value="1"/>
</dbReference>
<dbReference type="Pfam" id="PF00341">
    <property type="entry name" value="PDGF"/>
    <property type="match status" value="1"/>
</dbReference>
<dbReference type="GO" id="GO:0001938">
    <property type="term" value="P:positive regulation of endothelial cell proliferation"/>
    <property type="evidence" value="ECO:0007669"/>
    <property type="project" value="TreeGrafter"/>
</dbReference>
<feature type="compositionally biased region" description="Basic residues" evidence="8">
    <location>
        <begin position="133"/>
        <end position="148"/>
    </location>
</feature>
<dbReference type="GO" id="GO:0050930">
    <property type="term" value="P:induction of positive chemotaxis"/>
    <property type="evidence" value="ECO:0007669"/>
    <property type="project" value="TreeGrafter"/>
</dbReference>
<dbReference type="InterPro" id="IPR023581">
    <property type="entry name" value="PD_growth_factor_CS"/>
</dbReference>
<keyword evidence="3" id="KW-0964">Secreted</keyword>
<reference evidence="11" key="1">
    <citation type="submission" date="2025-08" db="UniProtKB">
        <authorList>
            <consortium name="Ensembl"/>
        </authorList>
    </citation>
    <scope>IDENTIFICATION</scope>
</reference>
<dbReference type="GO" id="GO:0045766">
    <property type="term" value="P:positive regulation of angiogenesis"/>
    <property type="evidence" value="ECO:0007669"/>
    <property type="project" value="TreeGrafter"/>
</dbReference>